<feature type="region of interest" description="Disordered" evidence="1">
    <location>
        <begin position="194"/>
        <end position="214"/>
    </location>
</feature>
<keyword evidence="2" id="KW-0732">Signal</keyword>
<protein>
    <submittedName>
        <fullName evidence="3">Uncharacterized protein</fullName>
    </submittedName>
</protein>
<evidence type="ECO:0000313" key="3">
    <source>
        <dbReference type="EMBL" id="KAK3201334.1"/>
    </source>
</evidence>
<evidence type="ECO:0000256" key="2">
    <source>
        <dbReference type="SAM" id="SignalP"/>
    </source>
</evidence>
<feature type="signal peptide" evidence="2">
    <location>
        <begin position="1"/>
        <end position="18"/>
    </location>
</feature>
<feature type="chain" id="PRO_5043053315" evidence="2">
    <location>
        <begin position="19"/>
        <end position="418"/>
    </location>
</feature>
<feature type="compositionally biased region" description="Low complexity" evidence="1">
    <location>
        <begin position="195"/>
        <end position="214"/>
    </location>
</feature>
<sequence length="418" mass="43803">MNTKTILALALAVGSSNAQDPACKKGLLGLLNPLVDSSPTTIFTTETLPVIIFTSTDTADPTTEYTTETADATTTTETTQAEPTIILTTETADTTTFYETATAAATTAFTTQTISPVTVTITSRGAYSYIYTTSTVSTTTTTVTVDPPFTGNLKRSAPTLVKNDLLSNLLSTLKAEAKDAASTKCSCIQPHPQATTTPSITSTGTLTPSSTTTVTTTPGVLLTKTFTPISTETSTTTPGVLSTTTYTPSTTITSTITPGVIITRTFTPTSFITTTTTPYYTITQNVVATISSYNTLPPRPTPISCANGKNYVRADSECGGTLGCAKRVGGGNGCACPTGPNPGDPFTCGSYGTVGNKPGVLARRIVIHDIAEDTNHSREDERVFYASKYIYELRDHSDGRDESIATCARIADGTLYAS</sequence>
<dbReference type="EMBL" id="WVTA01000016">
    <property type="protein sequence ID" value="KAK3201334.1"/>
    <property type="molecule type" value="Genomic_DNA"/>
</dbReference>
<proteinExistence type="predicted"/>
<evidence type="ECO:0000256" key="1">
    <source>
        <dbReference type="SAM" id="MobiDB-lite"/>
    </source>
</evidence>
<organism evidence="3 4">
    <name type="scientific">Pseudopithomyces chartarum</name>
    <dbReference type="NCBI Taxonomy" id="1892770"/>
    <lineage>
        <taxon>Eukaryota</taxon>
        <taxon>Fungi</taxon>
        <taxon>Dikarya</taxon>
        <taxon>Ascomycota</taxon>
        <taxon>Pezizomycotina</taxon>
        <taxon>Dothideomycetes</taxon>
        <taxon>Pleosporomycetidae</taxon>
        <taxon>Pleosporales</taxon>
        <taxon>Massarineae</taxon>
        <taxon>Didymosphaeriaceae</taxon>
        <taxon>Pseudopithomyces</taxon>
    </lineage>
</organism>
<dbReference type="Proteomes" id="UP001280581">
    <property type="component" value="Unassembled WGS sequence"/>
</dbReference>
<evidence type="ECO:0000313" key="4">
    <source>
        <dbReference type="Proteomes" id="UP001280581"/>
    </source>
</evidence>
<dbReference type="AlphaFoldDB" id="A0AAN6RBW2"/>
<gene>
    <name evidence="3" type="ORF">GRF29_185g658175</name>
</gene>
<feature type="region of interest" description="Disordered" evidence="1">
    <location>
        <begin position="61"/>
        <end position="80"/>
    </location>
</feature>
<reference evidence="3 4" key="1">
    <citation type="submission" date="2021-02" db="EMBL/GenBank/DDBJ databases">
        <title>Genome assembly of Pseudopithomyces chartarum.</title>
        <authorList>
            <person name="Jauregui R."/>
            <person name="Singh J."/>
            <person name="Voisey C."/>
        </authorList>
    </citation>
    <scope>NUCLEOTIDE SEQUENCE [LARGE SCALE GENOMIC DNA]</scope>
    <source>
        <strain evidence="3 4">AGR01</strain>
    </source>
</reference>
<comment type="caution">
    <text evidence="3">The sequence shown here is derived from an EMBL/GenBank/DDBJ whole genome shotgun (WGS) entry which is preliminary data.</text>
</comment>
<accession>A0AAN6RBW2</accession>
<name>A0AAN6RBW2_9PLEO</name>
<keyword evidence="4" id="KW-1185">Reference proteome</keyword>